<keyword evidence="4 7" id="KW-0238">DNA-binding</keyword>
<dbReference type="Pfam" id="PF06217">
    <property type="entry name" value="GAGA_bind"/>
    <property type="match status" value="1"/>
</dbReference>
<dbReference type="GO" id="GO:0003677">
    <property type="term" value="F:DNA binding"/>
    <property type="evidence" value="ECO:0007669"/>
    <property type="project" value="UniProtKB-KW"/>
</dbReference>
<evidence type="ECO:0000256" key="3">
    <source>
        <dbReference type="ARBA" id="ARBA00023015"/>
    </source>
</evidence>
<evidence type="ECO:0000256" key="2">
    <source>
        <dbReference type="ARBA" id="ARBA00007911"/>
    </source>
</evidence>
<evidence type="ECO:0000313" key="9">
    <source>
        <dbReference type="EMBL" id="KAL2471809.1"/>
    </source>
</evidence>
<keyword evidence="3 7" id="KW-0805">Transcription regulation</keyword>
<comment type="similarity">
    <text evidence="2 7">Belongs to the BBR/BPC family.</text>
</comment>
<dbReference type="GO" id="GO:0005634">
    <property type="term" value="C:nucleus"/>
    <property type="evidence" value="ECO:0007669"/>
    <property type="project" value="UniProtKB-SubCell"/>
</dbReference>
<dbReference type="PANTHER" id="PTHR31421">
    <property type="entry name" value="PROTEIN BASIC PENTACYSTEINE3"/>
    <property type="match status" value="1"/>
</dbReference>
<keyword evidence="5 7" id="KW-0804">Transcription</keyword>
<evidence type="ECO:0000256" key="7">
    <source>
        <dbReference type="RuleBase" id="RU367160"/>
    </source>
</evidence>
<comment type="subcellular location">
    <subcellularLocation>
        <location evidence="1 7">Nucleus</location>
    </subcellularLocation>
</comment>
<accession>A0ABD1Q7G8</accession>
<dbReference type="PANTHER" id="PTHR31421:SF2">
    <property type="entry name" value="PROTEIN BASIC PENTACYSTEINE6"/>
    <property type="match status" value="1"/>
</dbReference>
<reference evidence="10" key="1">
    <citation type="submission" date="2024-07" db="EMBL/GenBank/DDBJ databases">
        <title>Two chromosome-level genome assemblies of Korean endemic species Abeliophyllum distichum and Forsythia ovata (Oleaceae).</title>
        <authorList>
            <person name="Jang H."/>
        </authorList>
    </citation>
    <scope>NUCLEOTIDE SEQUENCE [LARGE SCALE GENOMIC DNA]</scope>
</reference>
<organism evidence="9 10">
    <name type="scientific">Abeliophyllum distichum</name>
    <dbReference type="NCBI Taxonomy" id="126358"/>
    <lineage>
        <taxon>Eukaryota</taxon>
        <taxon>Viridiplantae</taxon>
        <taxon>Streptophyta</taxon>
        <taxon>Embryophyta</taxon>
        <taxon>Tracheophyta</taxon>
        <taxon>Spermatophyta</taxon>
        <taxon>Magnoliopsida</taxon>
        <taxon>eudicotyledons</taxon>
        <taxon>Gunneridae</taxon>
        <taxon>Pentapetalae</taxon>
        <taxon>asterids</taxon>
        <taxon>lamiids</taxon>
        <taxon>Lamiales</taxon>
        <taxon>Oleaceae</taxon>
        <taxon>Forsythieae</taxon>
        <taxon>Abeliophyllum</taxon>
    </lineage>
</organism>
<dbReference type="Proteomes" id="UP001604336">
    <property type="component" value="Unassembled WGS sequence"/>
</dbReference>
<name>A0ABD1Q7G8_9LAMI</name>
<comment type="caution">
    <text evidence="9">The sequence shown here is derived from an EMBL/GenBank/DDBJ whole genome shotgun (WGS) entry which is preliminary data.</text>
</comment>
<feature type="region of interest" description="Disordered" evidence="8">
    <location>
        <begin position="1"/>
        <end position="21"/>
    </location>
</feature>
<feature type="compositionally biased region" description="Basic and acidic residues" evidence="8">
    <location>
        <begin position="7"/>
        <end position="21"/>
    </location>
</feature>
<dbReference type="EMBL" id="JBFOLK010000012">
    <property type="protein sequence ID" value="KAL2471809.1"/>
    <property type="molecule type" value="Genomic_DNA"/>
</dbReference>
<comment type="function">
    <text evidence="7">Transcriptional regulator that specifically binds to GA-rich elements (GAGA-repeats) present in regulatory sequences of genes involved in developmental processes.</text>
</comment>
<evidence type="ECO:0000256" key="1">
    <source>
        <dbReference type="ARBA" id="ARBA00004123"/>
    </source>
</evidence>
<keyword evidence="6 7" id="KW-0539">Nucleus</keyword>
<gene>
    <name evidence="9" type="ORF">Adt_39945</name>
</gene>
<evidence type="ECO:0000256" key="6">
    <source>
        <dbReference type="ARBA" id="ARBA00023242"/>
    </source>
</evidence>
<evidence type="ECO:0000256" key="4">
    <source>
        <dbReference type="ARBA" id="ARBA00023125"/>
    </source>
</evidence>
<sequence>MGVSSDELNRQLGGEKPDWKDQDLGLNEVAFDESTMPVPVCSCTGVFRPCYKWGNGGWQSSCCTTNLSMYPLPAVPNKRHARVGGRKMSGAGWGRVEVRPGLRSTWDEIRHGVRPAWDEIRHRVRPAWMRSDLE</sequence>
<evidence type="ECO:0000256" key="8">
    <source>
        <dbReference type="SAM" id="MobiDB-lite"/>
    </source>
</evidence>
<dbReference type="AlphaFoldDB" id="A0ABD1Q7G8"/>
<protein>
    <recommendedName>
        <fullName evidence="7">GAGA-binding transcriptional activator</fullName>
    </recommendedName>
</protein>
<proteinExistence type="inferred from homology"/>
<dbReference type="GO" id="GO:0003700">
    <property type="term" value="F:DNA-binding transcription factor activity"/>
    <property type="evidence" value="ECO:0007669"/>
    <property type="project" value="UniProtKB-UniRule"/>
</dbReference>
<dbReference type="InterPro" id="IPR010409">
    <property type="entry name" value="GAGA-bd_tscrpt_act"/>
</dbReference>
<keyword evidence="10" id="KW-1185">Reference proteome</keyword>
<evidence type="ECO:0000256" key="5">
    <source>
        <dbReference type="ARBA" id="ARBA00023163"/>
    </source>
</evidence>
<evidence type="ECO:0000313" key="10">
    <source>
        <dbReference type="Proteomes" id="UP001604336"/>
    </source>
</evidence>
<dbReference type="SMART" id="SM01226">
    <property type="entry name" value="GAGA_bind"/>
    <property type="match status" value="1"/>
</dbReference>